<protein>
    <submittedName>
        <fullName evidence="1">Uncharacterized protein</fullName>
    </submittedName>
</protein>
<accession>A0A4Q0VEY3</accession>
<dbReference type="AlphaFoldDB" id="A0A4Q0VEY3"/>
<evidence type="ECO:0000313" key="1">
    <source>
        <dbReference type="EMBL" id="RXI49121.1"/>
    </source>
</evidence>
<evidence type="ECO:0000313" key="2">
    <source>
        <dbReference type="Proteomes" id="UP000290921"/>
    </source>
</evidence>
<dbReference type="EMBL" id="QMAP01000005">
    <property type="protein sequence ID" value="RXI49121.1"/>
    <property type="molecule type" value="Genomic_DNA"/>
</dbReference>
<gene>
    <name evidence="1" type="ORF">DP130_06845</name>
</gene>
<reference evidence="1 2" key="1">
    <citation type="submission" date="2018-06" db="EMBL/GenBank/DDBJ databases">
        <title>Genome conservation of Clostridium tetani.</title>
        <authorList>
            <person name="Bruggemann H."/>
            <person name="Popoff M.R."/>
        </authorList>
    </citation>
    <scope>NUCLEOTIDE SEQUENCE [LARGE SCALE GENOMIC DNA]</scope>
    <source>
        <strain evidence="1 2">2017.061</strain>
    </source>
</reference>
<sequence length="70" mass="8484">MNEEARKLRNEYMRKWRKKNKDKVKIIQERYWERRAKINKEIAKEVSIKNISMEPGGTENLGFKEVQGKC</sequence>
<comment type="caution">
    <text evidence="1">The sequence shown here is derived from an EMBL/GenBank/DDBJ whole genome shotgun (WGS) entry which is preliminary data.</text>
</comment>
<dbReference type="RefSeq" id="WP_129030310.1">
    <property type="nucleotide sequence ID" value="NZ_QMAP01000005.1"/>
</dbReference>
<organism evidence="1 2">
    <name type="scientific">Clostridium tetani</name>
    <dbReference type="NCBI Taxonomy" id="1513"/>
    <lineage>
        <taxon>Bacteria</taxon>
        <taxon>Bacillati</taxon>
        <taxon>Bacillota</taxon>
        <taxon>Clostridia</taxon>
        <taxon>Eubacteriales</taxon>
        <taxon>Clostridiaceae</taxon>
        <taxon>Clostridium</taxon>
    </lineage>
</organism>
<name>A0A4Q0VEY3_CLOTA</name>
<dbReference type="Proteomes" id="UP000290921">
    <property type="component" value="Unassembled WGS sequence"/>
</dbReference>
<proteinExistence type="predicted"/>